<protein>
    <submittedName>
        <fullName evidence="1">Uncharacterized protein</fullName>
    </submittedName>
</protein>
<evidence type="ECO:0000313" key="2">
    <source>
        <dbReference type="Proteomes" id="UP000199138"/>
    </source>
</evidence>
<sequence>MSMACAISLVSCGDDDEDPVATAITVSSDVTSAEYGSTFTFTAEDDLGNDVTSEATFYVDGTSISGTSYTPDAIGTYEVYAVYEDLTSTSITIETVVPAEPDNGFVVSDGSTYTTDASLFIFYADYSDYGYNIWVTSVYNSETEEEIDIYLAISSDETYPGDGSYVYDSSLSSLPMAYIAGLYYGDTEIIAYSAGDMDLESLDLTIADLSIDEDGLTGTWSLDYDIETEEGTTVSGNYTGAWEFLDYTSYTSSKVSQEKDFKFKRVSLPAISTKF</sequence>
<proteinExistence type="predicted"/>
<dbReference type="EMBL" id="FPBK01000007">
    <property type="protein sequence ID" value="SFU55239.1"/>
    <property type="molecule type" value="Genomic_DNA"/>
</dbReference>
<organism evidence="1 2">
    <name type="scientific">Pustulibacterium marinum</name>
    <dbReference type="NCBI Taxonomy" id="1224947"/>
    <lineage>
        <taxon>Bacteria</taxon>
        <taxon>Pseudomonadati</taxon>
        <taxon>Bacteroidota</taxon>
        <taxon>Flavobacteriia</taxon>
        <taxon>Flavobacteriales</taxon>
        <taxon>Flavobacteriaceae</taxon>
        <taxon>Pustulibacterium</taxon>
    </lineage>
</organism>
<name>A0A1I7H3F4_9FLAO</name>
<evidence type="ECO:0000313" key="1">
    <source>
        <dbReference type="EMBL" id="SFU55239.1"/>
    </source>
</evidence>
<gene>
    <name evidence="1" type="ORF">SAMN05216480_10711</name>
</gene>
<accession>A0A1I7H3F4</accession>
<dbReference type="AlphaFoldDB" id="A0A1I7H3F4"/>
<dbReference type="STRING" id="1224947.SAMN05216480_10711"/>
<keyword evidence="2" id="KW-1185">Reference proteome</keyword>
<dbReference type="Proteomes" id="UP000199138">
    <property type="component" value="Unassembled WGS sequence"/>
</dbReference>
<reference evidence="1 2" key="1">
    <citation type="submission" date="2016-10" db="EMBL/GenBank/DDBJ databases">
        <authorList>
            <person name="de Groot N.N."/>
        </authorList>
    </citation>
    <scope>NUCLEOTIDE SEQUENCE [LARGE SCALE GENOMIC DNA]</scope>
    <source>
        <strain evidence="1 2">CGMCC 1.12333</strain>
    </source>
</reference>